<accession>A0A5D4T5X9</accession>
<proteinExistence type="predicted"/>
<dbReference type="Proteomes" id="UP000324517">
    <property type="component" value="Unassembled WGS sequence"/>
</dbReference>
<gene>
    <name evidence="1" type="ORF">FZC75_13930</name>
</gene>
<dbReference type="AlphaFoldDB" id="A0A5D4T5X9"/>
<name>A0A5D4T5X9_9BACI</name>
<sequence>MIIKQLAVFYLNIYEVQGYLKKKNKKLLYSSKIIKSKKANIITLNGADTHLDFVQFIKSVKNTLSFIKKFTKRSSPFISFVSD</sequence>
<evidence type="ECO:0000313" key="2">
    <source>
        <dbReference type="Proteomes" id="UP000324517"/>
    </source>
</evidence>
<organism evidence="1 2">
    <name type="scientific">Sutcliffiella horikoshii</name>
    <dbReference type="NCBI Taxonomy" id="79883"/>
    <lineage>
        <taxon>Bacteria</taxon>
        <taxon>Bacillati</taxon>
        <taxon>Bacillota</taxon>
        <taxon>Bacilli</taxon>
        <taxon>Bacillales</taxon>
        <taxon>Bacillaceae</taxon>
        <taxon>Sutcliffiella</taxon>
    </lineage>
</organism>
<dbReference type="EMBL" id="VTET01000007">
    <property type="protein sequence ID" value="TYS71130.1"/>
    <property type="molecule type" value="Genomic_DNA"/>
</dbReference>
<comment type="caution">
    <text evidence="1">The sequence shown here is derived from an EMBL/GenBank/DDBJ whole genome shotgun (WGS) entry which is preliminary data.</text>
</comment>
<reference evidence="1 2" key="1">
    <citation type="submission" date="2019-08" db="EMBL/GenBank/DDBJ databases">
        <title>Bacillus genomes from the desert of Cuatro Cienegas, Coahuila.</title>
        <authorList>
            <person name="Olmedo-Alvarez G."/>
        </authorList>
    </citation>
    <scope>NUCLEOTIDE SEQUENCE [LARGE SCALE GENOMIC DNA]</scope>
    <source>
        <strain evidence="1 2">CH98b_3T</strain>
    </source>
</reference>
<evidence type="ECO:0000313" key="1">
    <source>
        <dbReference type="EMBL" id="TYS71130.1"/>
    </source>
</evidence>
<protein>
    <submittedName>
        <fullName evidence="1">Uncharacterized protein</fullName>
    </submittedName>
</protein>